<evidence type="ECO:0000313" key="2">
    <source>
        <dbReference type="Proteomes" id="UP000663722"/>
    </source>
</evidence>
<reference evidence="1" key="1">
    <citation type="journal article" date="2021" name="Microb. Physiol.">
        <title>Proteogenomic Insights into the Physiology of Marine, Sulfate-Reducing, Filamentous Desulfonema limicola and Desulfonema magnum.</title>
        <authorList>
            <person name="Schnaars V."/>
            <person name="Wohlbrand L."/>
            <person name="Scheve S."/>
            <person name="Hinrichs C."/>
            <person name="Reinhardt R."/>
            <person name="Rabus R."/>
        </authorList>
    </citation>
    <scope>NUCLEOTIDE SEQUENCE</scope>
    <source>
        <strain evidence="1">4be13</strain>
    </source>
</reference>
<accession>A0A975BV49</accession>
<evidence type="ECO:0000313" key="1">
    <source>
        <dbReference type="EMBL" id="QTA92314.1"/>
    </source>
</evidence>
<dbReference type="EMBL" id="CP061800">
    <property type="protein sequence ID" value="QTA92314.1"/>
    <property type="molecule type" value="Genomic_DNA"/>
</dbReference>
<keyword evidence="2" id="KW-1185">Reference proteome</keyword>
<proteinExistence type="predicted"/>
<organism evidence="1 2">
    <name type="scientific">Desulfonema magnum</name>
    <dbReference type="NCBI Taxonomy" id="45655"/>
    <lineage>
        <taxon>Bacteria</taxon>
        <taxon>Pseudomonadati</taxon>
        <taxon>Thermodesulfobacteriota</taxon>
        <taxon>Desulfobacteria</taxon>
        <taxon>Desulfobacterales</taxon>
        <taxon>Desulfococcaceae</taxon>
        <taxon>Desulfonema</taxon>
    </lineage>
</organism>
<sequence>MKLRCEFNRTLIRTPFSAVPPGFEKNCSPKKQFFFNRRLADKNTG</sequence>
<dbReference type="AlphaFoldDB" id="A0A975BV49"/>
<protein>
    <submittedName>
        <fullName evidence="1">Uncharacterized protein</fullName>
    </submittedName>
</protein>
<dbReference type="Proteomes" id="UP000663722">
    <property type="component" value="Chromosome"/>
</dbReference>
<name>A0A975BV49_9BACT</name>
<gene>
    <name evidence="1" type="ORF">dnm_083920</name>
</gene>
<dbReference type="KEGG" id="dmm:dnm_083920"/>